<dbReference type="OrthoDB" id="5129619at2759"/>
<feature type="region of interest" description="Disordered" evidence="1">
    <location>
        <begin position="30"/>
        <end position="52"/>
    </location>
</feature>
<dbReference type="Proteomes" id="UP000324241">
    <property type="component" value="Unassembled WGS sequence"/>
</dbReference>
<evidence type="ECO:0000256" key="1">
    <source>
        <dbReference type="SAM" id="MobiDB-lite"/>
    </source>
</evidence>
<accession>A0A4S3J2M1</accession>
<keyword evidence="2" id="KW-0732">Signal</keyword>
<dbReference type="GeneID" id="54325308"/>
<protein>
    <submittedName>
        <fullName evidence="4">Uncharacterized protein</fullName>
    </submittedName>
</protein>
<dbReference type="PROSITE" id="PS51257">
    <property type="entry name" value="PROKAR_LIPOPROTEIN"/>
    <property type="match status" value="1"/>
</dbReference>
<comment type="caution">
    <text evidence="4">The sequence shown here is derived from an EMBL/GenBank/DDBJ whole genome shotgun (WGS) entry which is preliminary data.</text>
</comment>
<dbReference type="EMBL" id="QUQM01000001">
    <property type="protein sequence ID" value="KAA8649927.1"/>
    <property type="molecule type" value="Genomic_DNA"/>
</dbReference>
<feature type="signal peptide" evidence="2">
    <location>
        <begin position="1"/>
        <end position="18"/>
    </location>
</feature>
<keyword evidence="5" id="KW-1185">Reference proteome</keyword>
<gene>
    <name evidence="3" type="ORF">ATNIH1004_002606</name>
    <name evidence="4" type="ORF">EYZ11_012323</name>
</gene>
<proteinExistence type="predicted"/>
<evidence type="ECO:0000256" key="2">
    <source>
        <dbReference type="SAM" id="SignalP"/>
    </source>
</evidence>
<sequence length="192" mass="21273">MLLRKLVLLLPAALLSCAVPTGLNSIVPAHSTHSPTKAGSPPPPDSRPPSALNGTVKAAKVVTSPECSPWYNFYGRDRWTYTELQWCFRQQADGTILSQEQRNPWYYWGGAWYTGKSHKLVWQTKGTVGGTRDFDSGKDWNDGPAKKDIYIFKPKIPAGVYAVNLNYQQEGPWWGADAAINEAVMFSVVLGD</sequence>
<reference evidence="4 5" key="1">
    <citation type="submission" date="2019-03" db="EMBL/GenBank/DDBJ databases">
        <title>The genome sequence of a newly discovered highly antifungal drug resistant Aspergillus species, Aspergillus tanneri NIH 1004.</title>
        <authorList>
            <person name="Mounaud S."/>
            <person name="Singh I."/>
            <person name="Joardar V."/>
            <person name="Pakala S."/>
            <person name="Pakala S."/>
            <person name="Venepally P."/>
            <person name="Hoover J."/>
            <person name="Nierman W."/>
            <person name="Chung J."/>
            <person name="Losada L."/>
        </authorList>
    </citation>
    <scope>NUCLEOTIDE SEQUENCE [LARGE SCALE GENOMIC DNA]</scope>
    <source>
        <strain evidence="4 5">NIH1004</strain>
    </source>
</reference>
<reference evidence="3 6" key="2">
    <citation type="submission" date="2019-08" db="EMBL/GenBank/DDBJ databases">
        <title>The genome sequence of a newly discovered highly antifungal drug resistant Aspergillus species, Aspergillus tanneri NIH 1004.</title>
        <authorList>
            <person name="Mounaud S."/>
            <person name="Singh I."/>
            <person name="Joardar V."/>
            <person name="Pakala S."/>
            <person name="Pakala S."/>
            <person name="Venepally P."/>
            <person name="Chung J.K."/>
            <person name="Losada L."/>
            <person name="Nierman W.C."/>
        </authorList>
    </citation>
    <scope>NUCLEOTIDE SEQUENCE [LARGE SCALE GENOMIC DNA]</scope>
    <source>
        <strain evidence="3 6">NIH1004</strain>
    </source>
</reference>
<name>A0A4S3J2M1_9EURO</name>
<dbReference type="RefSeq" id="XP_033429288.1">
    <property type="nucleotide sequence ID" value="XM_033567293.1"/>
</dbReference>
<evidence type="ECO:0000313" key="4">
    <source>
        <dbReference type="EMBL" id="THC88227.1"/>
    </source>
</evidence>
<dbReference type="VEuPathDB" id="FungiDB:EYZ11_012323"/>
<dbReference type="Proteomes" id="UP000308092">
    <property type="component" value="Unassembled WGS sequence"/>
</dbReference>
<evidence type="ECO:0000313" key="3">
    <source>
        <dbReference type="EMBL" id="KAA8649927.1"/>
    </source>
</evidence>
<feature type="chain" id="PRO_5036358456" evidence="2">
    <location>
        <begin position="19"/>
        <end position="192"/>
    </location>
</feature>
<evidence type="ECO:0000313" key="6">
    <source>
        <dbReference type="Proteomes" id="UP000324241"/>
    </source>
</evidence>
<evidence type="ECO:0000313" key="5">
    <source>
        <dbReference type="Proteomes" id="UP000308092"/>
    </source>
</evidence>
<dbReference type="AlphaFoldDB" id="A0A4S3J2M1"/>
<organism evidence="4 5">
    <name type="scientific">Aspergillus tanneri</name>
    <dbReference type="NCBI Taxonomy" id="1220188"/>
    <lineage>
        <taxon>Eukaryota</taxon>
        <taxon>Fungi</taxon>
        <taxon>Dikarya</taxon>
        <taxon>Ascomycota</taxon>
        <taxon>Pezizomycotina</taxon>
        <taxon>Eurotiomycetes</taxon>
        <taxon>Eurotiomycetidae</taxon>
        <taxon>Eurotiales</taxon>
        <taxon>Aspergillaceae</taxon>
        <taxon>Aspergillus</taxon>
        <taxon>Aspergillus subgen. Circumdati</taxon>
    </lineage>
</organism>
<dbReference type="EMBL" id="SOSA01000901">
    <property type="protein sequence ID" value="THC88227.1"/>
    <property type="molecule type" value="Genomic_DNA"/>
</dbReference>